<organism evidence="1 2">
    <name type="scientific">Pseudoruegeria aquimaris</name>
    <dbReference type="NCBI Taxonomy" id="393663"/>
    <lineage>
        <taxon>Bacteria</taxon>
        <taxon>Pseudomonadati</taxon>
        <taxon>Pseudomonadota</taxon>
        <taxon>Alphaproteobacteria</taxon>
        <taxon>Rhodobacterales</taxon>
        <taxon>Roseobacteraceae</taxon>
        <taxon>Pseudoruegeria</taxon>
    </lineage>
</organism>
<dbReference type="Proteomes" id="UP000193409">
    <property type="component" value="Unassembled WGS sequence"/>
</dbReference>
<dbReference type="InterPro" id="IPR011990">
    <property type="entry name" value="TPR-like_helical_dom_sf"/>
</dbReference>
<gene>
    <name evidence="1" type="ORF">PSA7680_03189</name>
</gene>
<proteinExistence type="predicted"/>
<evidence type="ECO:0000313" key="1">
    <source>
        <dbReference type="EMBL" id="SLN60612.1"/>
    </source>
</evidence>
<dbReference type="Gene3D" id="1.25.40.10">
    <property type="entry name" value="Tetratricopeptide repeat domain"/>
    <property type="match status" value="1"/>
</dbReference>
<sequence length="330" mass="36394">MTRGSEMGGGGDGLQPQMAVLSRAAWYSRWRDRAGSTHMARQICEAAAAGDSDAHAVEGQALRTLAWQAKWLGRFREAEGHCLEAERRLAPDGASAALVDVYSIHCVIAYSRNDFASAREFIESAARMLDEDMPLETRLDVMASEALLMRHTGKPGDALRRINEALTLASGPEAARLAHNRARLLNQLGEKANAFDAGREAVQLARTHRNRVVFPYACEVMGQACRANGQLDAAADILREGLECAHEDGDLRAVCQIHEQQAMVALDRGDAEAALALLRDGLLISEQINYPLWRRNFLRKLAEEYERRGDAEEALAAYRSLLALLDRSTR</sequence>
<accession>A0A1Y5TFD3</accession>
<name>A0A1Y5TFD3_9RHOB</name>
<keyword evidence="2" id="KW-1185">Reference proteome</keyword>
<dbReference type="AlphaFoldDB" id="A0A1Y5TFD3"/>
<reference evidence="1 2" key="1">
    <citation type="submission" date="2017-03" db="EMBL/GenBank/DDBJ databases">
        <authorList>
            <person name="Afonso C.L."/>
            <person name="Miller P.J."/>
            <person name="Scott M.A."/>
            <person name="Spackman E."/>
            <person name="Goraichik I."/>
            <person name="Dimitrov K.M."/>
            <person name="Suarez D.L."/>
            <person name="Swayne D.E."/>
        </authorList>
    </citation>
    <scope>NUCLEOTIDE SEQUENCE [LARGE SCALE GENOMIC DNA]</scope>
    <source>
        <strain evidence="1 2">CECT 7680</strain>
    </source>
</reference>
<dbReference type="EMBL" id="FWFQ01000029">
    <property type="protein sequence ID" value="SLN60612.1"/>
    <property type="molecule type" value="Genomic_DNA"/>
</dbReference>
<dbReference type="SUPFAM" id="SSF48452">
    <property type="entry name" value="TPR-like"/>
    <property type="match status" value="1"/>
</dbReference>
<evidence type="ECO:0000313" key="2">
    <source>
        <dbReference type="Proteomes" id="UP000193409"/>
    </source>
</evidence>
<protein>
    <submittedName>
        <fullName evidence="1">Tetratricopeptide repeat protein</fullName>
    </submittedName>
</protein>
<dbReference type="SMART" id="SM00028">
    <property type="entry name" value="TPR"/>
    <property type="match status" value="5"/>
</dbReference>
<dbReference type="InterPro" id="IPR019734">
    <property type="entry name" value="TPR_rpt"/>
</dbReference>